<evidence type="ECO:0000313" key="2">
    <source>
        <dbReference type="Proteomes" id="UP000254512"/>
    </source>
</evidence>
<dbReference type="Proteomes" id="UP000254512">
    <property type="component" value="Unassembled WGS sequence"/>
</dbReference>
<sequence length="75" mass="8865">MKKTVFFGEIGEAERPIMKIRPYEGKQEEKTFVADTTLVDGVYVIDRRRNRCKYQGYDRRVSADRRGKADVDEYI</sequence>
<name>A0A377J812_GRIHO</name>
<evidence type="ECO:0000313" key="1">
    <source>
        <dbReference type="EMBL" id="STO98651.1"/>
    </source>
</evidence>
<proteinExistence type="predicted"/>
<dbReference type="RefSeq" id="WP_115660351.1">
    <property type="nucleotide sequence ID" value="NZ_UGHD01000003.1"/>
</dbReference>
<dbReference type="AlphaFoldDB" id="A0A377J812"/>
<organism evidence="1 2">
    <name type="scientific">Grimontia hollisae</name>
    <name type="common">Vibrio hollisae</name>
    <dbReference type="NCBI Taxonomy" id="673"/>
    <lineage>
        <taxon>Bacteria</taxon>
        <taxon>Pseudomonadati</taxon>
        <taxon>Pseudomonadota</taxon>
        <taxon>Gammaproteobacteria</taxon>
        <taxon>Vibrionales</taxon>
        <taxon>Vibrionaceae</taxon>
        <taxon>Grimontia</taxon>
    </lineage>
</organism>
<gene>
    <name evidence="1" type="ORF">NCTC11645_03639</name>
</gene>
<accession>A0A377J812</accession>
<reference evidence="1 2" key="1">
    <citation type="submission" date="2018-06" db="EMBL/GenBank/DDBJ databases">
        <authorList>
            <consortium name="Pathogen Informatics"/>
            <person name="Doyle S."/>
        </authorList>
    </citation>
    <scope>NUCLEOTIDE SEQUENCE [LARGE SCALE GENOMIC DNA]</scope>
    <source>
        <strain evidence="1 2">NCTC11645</strain>
    </source>
</reference>
<protein>
    <submittedName>
        <fullName evidence="1">Uncharacterized protein</fullName>
    </submittedName>
</protein>
<dbReference type="EMBL" id="UGHD01000003">
    <property type="protein sequence ID" value="STO98651.1"/>
    <property type="molecule type" value="Genomic_DNA"/>
</dbReference>